<feature type="disulfide bond" evidence="13">
    <location>
        <begin position="249"/>
        <end position="261"/>
    </location>
</feature>
<keyword evidence="4" id="KW-0254">Endocytosis</keyword>
<keyword evidence="8 15" id="KW-1133">Transmembrane helix</keyword>
<feature type="disulfide bond" evidence="13">
    <location>
        <begin position="256"/>
        <end position="274"/>
    </location>
</feature>
<evidence type="ECO:0000256" key="14">
    <source>
        <dbReference type="PROSITE-ProRule" id="PRU00461"/>
    </source>
</evidence>
<dbReference type="InterPro" id="IPR018097">
    <property type="entry name" value="EGF_Ca-bd_CS"/>
</dbReference>
<keyword evidence="10 13" id="KW-1015">Disulfide bond</keyword>
<gene>
    <name evidence="18" type="ORF">CINCED_3A006126</name>
</gene>
<keyword evidence="18" id="KW-0449">Lipoprotein</keyword>
<dbReference type="Gene3D" id="4.10.400.10">
    <property type="entry name" value="Low-density Lipoprotein Receptor"/>
    <property type="match status" value="13"/>
</dbReference>
<evidence type="ECO:0000256" key="9">
    <source>
        <dbReference type="ARBA" id="ARBA00023136"/>
    </source>
</evidence>
<keyword evidence="7" id="KW-0677">Repeat</keyword>
<feature type="disulfide bond" evidence="13">
    <location>
        <begin position="391"/>
        <end position="406"/>
    </location>
</feature>
<dbReference type="SMART" id="SM00135">
    <property type="entry name" value="LY"/>
    <property type="match status" value="9"/>
</dbReference>
<feature type="disulfide bond" evidence="13">
    <location>
        <begin position="1177"/>
        <end position="1195"/>
    </location>
</feature>
<feature type="domain" description="EGF-like" evidence="17">
    <location>
        <begin position="1861"/>
        <end position="1895"/>
    </location>
</feature>
<feature type="domain" description="EGF-like" evidence="17">
    <location>
        <begin position="463"/>
        <end position="498"/>
    </location>
</feature>
<feature type="disulfide bond" evidence="13">
    <location>
        <begin position="1479"/>
        <end position="1497"/>
    </location>
</feature>
<evidence type="ECO:0000256" key="8">
    <source>
        <dbReference type="ARBA" id="ARBA00022989"/>
    </source>
</evidence>
<feature type="disulfide bond" evidence="13">
    <location>
        <begin position="1275"/>
        <end position="1290"/>
    </location>
</feature>
<dbReference type="FunFam" id="4.10.400.10:FF:000002">
    <property type="entry name" value="Low-density lipoprotein receptor-related protein 1"/>
    <property type="match status" value="1"/>
</dbReference>
<feature type="domain" description="EGF-like" evidence="17">
    <location>
        <begin position="1128"/>
        <end position="1165"/>
    </location>
</feature>
<evidence type="ECO:0000256" key="13">
    <source>
        <dbReference type="PROSITE-ProRule" id="PRU00124"/>
    </source>
</evidence>
<comment type="similarity">
    <text evidence="2">Belongs to the LDLR family.</text>
</comment>
<dbReference type="FunFam" id="2.10.25.10:FF:000009">
    <property type="entry name" value="Low-density lipoprotein receptor isoform 1"/>
    <property type="match status" value="1"/>
</dbReference>
<feature type="disulfide bond" evidence="13">
    <location>
        <begin position="338"/>
        <end position="356"/>
    </location>
</feature>
<evidence type="ECO:0000256" key="1">
    <source>
        <dbReference type="ARBA" id="ARBA00004479"/>
    </source>
</evidence>
<dbReference type="Proteomes" id="UP000325440">
    <property type="component" value="Unassembled WGS sequence"/>
</dbReference>
<name>A0A5E4MRH7_9HEMI</name>
<dbReference type="PROSITE" id="PS01187">
    <property type="entry name" value="EGF_CA"/>
    <property type="match status" value="1"/>
</dbReference>
<dbReference type="EMBL" id="CABPRJ010000982">
    <property type="protein sequence ID" value="VVC34060.1"/>
    <property type="molecule type" value="Genomic_DNA"/>
</dbReference>
<feature type="disulfide bond" evidence="13">
    <location>
        <begin position="1302"/>
        <end position="1320"/>
    </location>
</feature>
<feature type="disulfide bond" evidence="13">
    <location>
        <begin position="288"/>
        <end position="300"/>
    </location>
</feature>
<dbReference type="InterPro" id="IPR023415">
    <property type="entry name" value="LDLR_class-A_CS"/>
</dbReference>
<evidence type="ECO:0000256" key="6">
    <source>
        <dbReference type="ARBA" id="ARBA00022729"/>
    </source>
</evidence>
<evidence type="ECO:0000313" key="18">
    <source>
        <dbReference type="EMBL" id="VVC34060.1"/>
    </source>
</evidence>
<dbReference type="CDD" id="cd00054">
    <property type="entry name" value="EGF_CA"/>
    <property type="match status" value="1"/>
</dbReference>
<dbReference type="GO" id="GO:0006898">
    <property type="term" value="P:receptor-mediated endocytosis"/>
    <property type="evidence" value="ECO:0007669"/>
    <property type="project" value="TreeGrafter"/>
</dbReference>
<dbReference type="InterPro" id="IPR051221">
    <property type="entry name" value="LDLR-related"/>
</dbReference>
<evidence type="ECO:0000259" key="16">
    <source>
        <dbReference type="SMART" id="SM00179"/>
    </source>
</evidence>
<evidence type="ECO:0000313" key="19">
    <source>
        <dbReference type="Proteomes" id="UP000325440"/>
    </source>
</evidence>
<evidence type="ECO:0000256" key="12">
    <source>
        <dbReference type="ARBA" id="ARBA00023180"/>
    </source>
</evidence>
<feature type="disulfide bond" evidence="13">
    <location>
        <begin position="1295"/>
        <end position="1307"/>
    </location>
</feature>
<comment type="caution">
    <text evidence="13">Lacks conserved residue(s) required for the propagation of feature annotation.</text>
</comment>
<feature type="disulfide bond" evidence="13">
    <location>
        <begin position="268"/>
        <end position="283"/>
    </location>
</feature>
<accession>A0A5E4MRH7</accession>
<dbReference type="CDD" id="cd00112">
    <property type="entry name" value="LDLa"/>
    <property type="match status" value="12"/>
</dbReference>
<feature type="disulfide bond" evidence="13">
    <location>
        <begin position="1234"/>
        <end position="1249"/>
    </location>
</feature>
<evidence type="ECO:0000256" key="11">
    <source>
        <dbReference type="ARBA" id="ARBA00023170"/>
    </source>
</evidence>
<feature type="repeat" description="LDL-receptor class B" evidence="14">
    <location>
        <begin position="717"/>
        <end position="759"/>
    </location>
</feature>
<dbReference type="Gene3D" id="2.10.25.10">
    <property type="entry name" value="Laminin"/>
    <property type="match status" value="3"/>
</dbReference>
<feature type="disulfide bond" evidence="13">
    <location>
        <begin position="331"/>
        <end position="343"/>
    </location>
</feature>
<evidence type="ECO:0000256" key="10">
    <source>
        <dbReference type="ARBA" id="ARBA00023157"/>
    </source>
</evidence>
<dbReference type="PANTHER" id="PTHR22722">
    <property type="entry name" value="LOW-DENSITY LIPOPROTEIN RECEPTOR-RELATED PROTEIN 2-RELATED"/>
    <property type="match status" value="1"/>
</dbReference>
<feature type="disulfide bond" evidence="13">
    <location>
        <begin position="1342"/>
        <end position="1360"/>
    </location>
</feature>
<dbReference type="GO" id="GO:0042562">
    <property type="term" value="F:hormone binding"/>
    <property type="evidence" value="ECO:0007669"/>
    <property type="project" value="TreeGrafter"/>
</dbReference>
<evidence type="ECO:0000256" key="3">
    <source>
        <dbReference type="ARBA" id="ARBA00022536"/>
    </source>
</evidence>
<dbReference type="PROSITE" id="PS51120">
    <property type="entry name" value="LDLRB"/>
    <property type="match status" value="3"/>
</dbReference>
<feature type="repeat" description="LDL-receptor class B" evidence="14">
    <location>
        <begin position="673"/>
        <end position="716"/>
    </location>
</feature>
<evidence type="ECO:0000256" key="7">
    <source>
        <dbReference type="ARBA" id="ARBA00022737"/>
    </source>
</evidence>
<reference evidence="18 19" key="1">
    <citation type="submission" date="2019-08" db="EMBL/GenBank/DDBJ databases">
        <authorList>
            <person name="Alioto T."/>
            <person name="Alioto T."/>
            <person name="Gomez Garrido J."/>
        </authorList>
    </citation>
    <scope>NUCLEOTIDE SEQUENCE [LARGE SCALE GENOMIC DNA]</scope>
</reference>
<keyword evidence="9 15" id="KW-0472">Membrane</keyword>
<keyword evidence="6" id="KW-0732">Signal</keyword>
<dbReference type="SUPFAM" id="SSF57424">
    <property type="entry name" value="LDL receptor-like module"/>
    <property type="match status" value="11"/>
</dbReference>
<dbReference type="InterPro" id="IPR036055">
    <property type="entry name" value="LDL_receptor-like_sf"/>
</dbReference>
<feature type="disulfide bond" evidence="13">
    <location>
        <begin position="1335"/>
        <end position="1347"/>
    </location>
</feature>
<dbReference type="SUPFAM" id="SSF63825">
    <property type="entry name" value="YWTD domain"/>
    <property type="match status" value="3"/>
</dbReference>
<proteinExistence type="inferred from homology"/>
<feature type="domain" description="EGF-like calcium-binding" evidence="16">
    <location>
        <begin position="1546"/>
        <end position="1586"/>
    </location>
</feature>
<feature type="disulfide bond" evidence="13">
    <location>
        <begin position="1170"/>
        <end position="1182"/>
    </location>
</feature>
<dbReference type="GO" id="GO:0005509">
    <property type="term" value="F:calcium ion binding"/>
    <property type="evidence" value="ECO:0007669"/>
    <property type="project" value="InterPro"/>
</dbReference>
<dbReference type="OrthoDB" id="8831087at2759"/>
<dbReference type="Gene3D" id="2.120.10.30">
    <property type="entry name" value="TolB, C-terminal domain"/>
    <property type="match status" value="3"/>
</dbReference>
<comment type="subcellular location">
    <subcellularLocation>
        <location evidence="1">Membrane</location>
        <topology evidence="1">Single-pass type I membrane protein</topology>
    </subcellularLocation>
</comment>
<feature type="repeat" description="LDL-receptor class B" evidence="14">
    <location>
        <begin position="1767"/>
        <end position="1808"/>
    </location>
</feature>
<dbReference type="PROSITE" id="PS50068">
    <property type="entry name" value="LDLRA_2"/>
    <property type="match status" value="13"/>
</dbReference>
<dbReference type="InterPro" id="IPR011042">
    <property type="entry name" value="6-blade_b-propeller_TolB-like"/>
</dbReference>
<dbReference type="Pfam" id="PF00058">
    <property type="entry name" value="Ldl_recept_b"/>
    <property type="match status" value="2"/>
</dbReference>
<feature type="disulfide bond" evidence="13">
    <location>
        <begin position="1406"/>
        <end position="1421"/>
    </location>
</feature>
<evidence type="ECO:0000259" key="17">
    <source>
        <dbReference type="SMART" id="SM00181"/>
    </source>
</evidence>
<dbReference type="GO" id="GO:0043235">
    <property type="term" value="C:receptor complex"/>
    <property type="evidence" value="ECO:0007669"/>
    <property type="project" value="TreeGrafter"/>
</dbReference>
<feature type="disulfide bond" evidence="13">
    <location>
        <begin position="379"/>
        <end position="397"/>
    </location>
</feature>
<evidence type="ECO:0000256" key="15">
    <source>
        <dbReference type="SAM" id="Phobius"/>
    </source>
</evidence>
<dbReference type="Pfam" id="PF00057">
    <property type="entry name" value="Ldl_recept_a"/>
    <property type="match status" value="10"/>
</dbReference>
<keyword evidence="19" id="KW-1185">Reference proteome</keyword>
<feature type="disulfide bond" evidence="13">
    <location>
        <begin position="307"/>
        <end position="322"/>
    </location>
</feature>
<dbReference type="SMART" id="SM00179">
    <property type="entry name" value="EGF_CA"/>
    <property type="match status" value="3"/>
</dbReference>
<feature type="domain" description="EGF-like" evidence="17">
    <location>
        <begin position="1549"/>
        <end position="1586"/>
    </location>
</feature>
<feature type="transmembrane region" description="Helical" evidence="15">
    <location>
        <begin position="1915"/>
        <end position="1936"/>
    </location>
</feature>
<protein>
    <submittedName>
        <fullName evidence="18">EGF-like calcium-binding domain,Low-density lipoprotein (LDL) receptor class A, conserved site,Low</fullName>
    </submittedName>
</protein>
<dbReference type="Pfam" id="PF05699">
    <property type="entry name" value="Dimer_Tnp_hAT"/>
    <property type="match status" value="1"/>
</dbReference>
<dbReference type="InterPro" id="IPR000742">
    <property type="entry name" value="EGF"/>
</dbReference>
<feature type="disulfide bond" evidence="13">
    <location>
        <begin position="1263"/>
        <end position="1281"/>
    </location>
</feature>
<dbReference type="GO" id="GO:0016324">
    <property type="term" value="C:apical plasma membrane"/>
    <property type="evidence" value="ECO:0007669"/>
    <property type="project" value="TreeGrafter"/>
</dbReference>
<feature type="domain" description="EGF-like" evidence="17">
    <location>
        <begin position="810"/>
        <end position="851"/>
    </location>
</feature>
<feature type="domain" description="EGF-like" evidence="17">
    <location>
        <begin position="502"/>
        <end position="541"/>
    </location>
</feature>
<feature type="disulfide bond" evidence="13">
    <location>
        <begin position="1431"/>
        <end position="1449"/>
    </location>
</feature>
<feature type="domain" description="EGF-like" evidence="17">
    <location>
        <begin position="330"/>
        <end position="368"/>
    </location>
</feature>
<dbReference type="PROSITE" id="PS01209">
    <property type="entry name" value="LDLRA_1"/>
    <property type="match status" value="8"/>
</dbReference>
<keyword evidence="11 18" id="KW-0675">Receptor</keyword>
<evidence type="ECO:0000256" key="5">
    <source>
        <dbReference type="ARBA" id="ARBA00022692"/>
    </source>
</evidence>
<dbReference type="InterPro" id="IPR008906">
    <property type="entry name" value="HATC_C_dom"/>
</dbReference>
<feature type="domain" description="EGF-like" evidence="17">
    <location>
        <begin position="1510"/>
        <end position="1545"/>
    </location>
</feature>
<feature type="domain" description="EGF-like" evidence="17">
    <location>
        <begin position="248"/>
        <end position="284"/>
    </location>
</feature>
<sequence length="2033" mass="230760">MDPVELSKAIFRFEENILKERQNIDNIVETSQNHPTKKRRQDDTIETRKIAAKEVCDIFIVNVKERFDYKNHLNASHLFLSTKFPMYENNFPNDHFSKTVEAYPFLDVIKLKTELQLFYKRTDFRDMNSSVHLLKFIIENNLTLIFSESYKLLKIISTVPMTTAEAERSFSTLKRIKTFLRNSMTEDRLTALAMLSIEKRTINDISNFNEEVEQKTMWEHSEKSILFLMILALIVSTVSNFSIFSDTSCEKNEFYCPNGTCINNSTVCDGKKDCIDGADEINCDVTKCLKPDYFKCRDKCIASSFVCDKEVDCTDGSDERHCHDKSLTRPCSKAEFECANGACIPMFWHCDRIVDCDDGSDEDTESCRNTTSCTEAYMCKNLHCISKIWRCDGKDDCGDGSDETHCDINLIEPDNCSIGDRKFLCHDHKKCIDIENVCNNKTDCLDSSDEGGICNNETALIRGCKAMNCSSVFECLEKPHGIMCVCPKGTHSVNNTCLDIDECEEYGICDQFCHNIYNKYRGQYECSCHEDYELVDNHKCKIKGDNPVLVYSSLQQIKVFDLVTHSRYTLVDKLQQATGLAVDGSNIYWTIIYEGLQAIVRANKNNTKPEVIVTSGLGTPENLAIDSITHNLYFTDGKMKHIGVCNNDGSICTVLHNKNIDKPRAIAVSPIDGFMYWTDWGKIPMIAKSGMDGSLPQMFVTNDIHWPNGIHVDYIGKRIYWVDAKLQVIESIKLDKSDRRVVITESVDHPFSVTVFENKLYWSDWSGKEIKVCDKFTGKDRKSLVHETHSRVYGMQIFHPSLFKSQTPNLCETAKCSDMCLLAPKTNVSSKGYSCACPVDKFLSSDGLMCYDIFIPSSLIVSTSTSILEIQQKYLGRQKVKEIPMKNKLSRISAVAYNSIFGNVIIYDSKSKKLWQYDLVKTKLSDFIPKIDSLHSLKFDNHGNNLYWCDLTRKTLDVLSLTTYMRTTILYELDGHIPISVALVPDRGFMFVAMKDGSRIHIDKFDMDGNIMSLVHVVEYGIIADEIVLHFDLITRRLYFNDIKNDLIDSVDEDGLNRKIIKNSGLVKDIVSMDNELFWITQGSTTLNWIDTKNDDRSSSVLDIGNWNSDSNLQLTVVYGIDRNIQHPCKQENGGCSHICLLSGKNKVCRCPSGLILSKNGLECTPFNQCKSDEYRCSTGECIHSRFRCDSKQDCLNGDDEDPIKCLSFMPDLCPKSQFLCHDKTKCIDKKMQCNNVNDCSDGSDEKNCGSKHTCDPITEFFCQTGECIQRSFLCDSNLDCMNGEDELHCHDQTCHQMEFRCKSGNCIASVWECDGEIDCIDGSDEHSNCAVKKCKTNQFACSNGRCVDHNFTCNGEDDCDDNSDEKGCPSSHAFLKKPLVKLCNSETEFECENVHGHCVPIEARCNSTSECKLFEDELNCGCQKPDFFECDNKLCVPKVWLCDETDDCGDQSDENTKTCSIFFQHSTVSTNECDGYLCKNKECIPSNKVCDNKIDCKDGTDEGNLCGKFCQFMNCSHTCEETPNGGKCTCYHGYTISIDGLSCKDVDECQDNNICAQYCTNLDGSYSCHCFSSDYLLRPDKSSCKALGPIMNLVYSDAGKIKSISGDFKESTLLFSNSGFHVTDLDIDTRRNLIYWTSEEADTLICMDMHQEHKVYMQDLINPTKVRIDWLTENVYFVENYRDIVVCNLNSKKCATIYNANIHTKIKAFTIDPLAGLMFWAESIWAIWDSPTTVIRQSDCSGYNVKTIIDQEVHDITDLTIDPIKHLVYWVDQANSAIERANYDGSKRNIIIYTNHLPKKISLFEDKLFWTNDATEYPIFKCKVFTTTGAQCEPVSVQVFAPIEIFSVVQQAKQINASNVCSHVHCDFICTSGSKGPMCVCEDGSQVEPGTECDDAGHRKLPTFKNINDNSNTISYYIALFIIIVTGLSMFYYYLYHYKKKLFIMPGFHFHNPLSTVTEVMSRGDIIQHEHLEPGQHTYENPMNEEMTAINVVSCEEPLSCNGTRGIYVTRTESGHTQETEYEDYKKKLIVL</sequence>
<keyword evidence="5 15" id="KW-0812">Transmembrane</keyword>
<organism evidence="18 19">
    <name type="scientific">Cinara cedri</name>
    <dbReference type="NCBI Taxonomy" id="506608"/>
    <lineage>
        <taxon>Eukaryota</taxon>
        <taxon>Metazoa</taxon>
        <taxon>Ecdysozoa</taxon>
        <taxon>Arthropoda</taxon>
        <taxon>Hexapoda</taxon>
        <taxon>Insecta</taxon>
        <taxon>Pterygota</taxon>
        <taxon>Neoptera</taxon>
        <taxon>Paraneoptera</taxon>
        <taxon>Hemiptera</taxon>
        <taxon>Sternorrhyncha</taxon>
        <taxon>Aphidomorpha</taxon>
        <taxon>Aphidoidea</taxon>
        <taxon>Aphididae</taxon>
        <taxon>Lachninae</taxon>
        <taxon>Cinara</taxon>
    </lineage>
</organism>
<feature type="domain" description="EGF-like calcium-binding" evidence="16">
    <location>
        <begin position="1503"/>
        <end position="1545"/>
    </location>
</feature>
<dbReference type="SMART" id="SM00192">
    <property type="entry name" value="LDLa"/>
    <property type="match status" value="13"/>
</dbReference>
<dbReference type="InterPro" id="IPR001881">
    <property type="entry name" value="EGF-like_Ca-bd_dom"/>
</dbReference>
<dbReference type="SMART" id="SM00181">
    <property type="entry name" value="EGF"/>
    <property type="match status" value="9"/>
</dbReference>
<feature type="domain" description="EGF-like calcium-binding" evidence="16">
    <location>
        <begin position="499"/>
        <end position="541"/>
    </location>
</feature>
<keyword evidence="3" id="KW-0245">EGF-like domain</keyword>
<dbReference type="GO" id="GO:0046983">
    <property type="term" value="F:protein dimerization activity"/>
    <property type="evidence" value="ECO:0007669"/>
    <property type="project" value="InterPro"/>
</dbReference>
<dbReference type="SUPFAM" id="SSF57196">
    <property type="entry name" value="EGF/Laminin"/>
    <property type="match status" value="3"/>
</dbReference>
<dbReference type="PANTHER" id="PTHR22722:SF14">
    <property type="entry name" value="MEGALIN, ISOFORM A"/>
    <property type="match status" value="1"/>
</dbReference>
<dbReference type="InterPro" id="IPR002172">
    <property type="entry name" value="LDrepeatLR_classA_rpt"/>
</dbReference>
<evidence type="ECO:0000256" key="2">
    <source>
        <dbReference type="ARBA" id="ARBA00009939"/>
    </source>
</evidence>
<keyword evidence="12" id="KW-0325">Glycoprotein</keyword>
<evidence type="ECO:0000256" key="4">
    <source>
        <dbReference type="ARBA" id="ARBA00022583"/>
    </source>
</evidence>
<dbReference type="FunFam" id="2.120.10.30:FF:000241">
    <property type="entry name" value="Low-density lipoprotein receptor-related protein 6"/>
    <property type="match status" value="1"/>
</dbReference>
<dbReference type="PRINTS" id="PR00261">
    <property type="entry name" value="LDLRECEPTOR"/>
</dbReference>
<dbReference type="InterPro" id="IPR000033">
    <property type="entry name" value="LDLR_classB_rpt"/>
</dbReference>
<feature type="disulfide bond" evidence="13">
    <location>
        <begin position="1354"/>
        <end position="1369"/>
    </location>
</feature>